<dbReference type="GO" id="GO:0006310">
    <property type="term" value="P:DNA recombination"/>
    <property type="evidence" value="ECO:0007669"/>
    <property type="project" value="UniProtKB-KW"/>
</dbReference>
<dbReference type="HOGENOM" id="CLU_667192_0_0_12"/>
<keyword evidence="1" id="KW-0238">DNA-binding</keyword>
<dbReference type="SUPFAM" id="SSF56349">
    <property type="entry name" value="DNA breaking-rejoining enzymes"/>
    <property type="match status" value="1"/>
</dbReference>
<dbReference type="InterPro" id="IPR002104">
    <property type="entry name" value="Integrase_catalytic"/>
</dbReference>
<dbReference type="eggNOG" id="COG0582">
    <property type="taxonomic scope" value="Bacteria"/>
</dbReference>
<gene>
    <name evidence="4" type="ordered locus">TREPR_2010</name>
</gene>
<reference evidence="5" key="1">
    <citation type="submission" date="2009-12" db="EMBL/GenBank/DDBJ databases">
        <title>Complete sequence of Treponema primitia strain ZAS-2.</title>
        <authorList>
            <person name="Tetu S.G."/>
            <person name="Matson E."/>
            <person name="Ren Q."/>
            <person name="Seshadri R."/>
            <person name="Elbourne L."/>
            <person name="Hassan K.A."/>
            <person name="Durkin A."/>
            <person name="Radune D."/>
            <person name="Mohamoud Y."/>
            <person name="Shay R."/>
            <person name="Jin S."/>
            <person name="Zhang X."/>
            <person name="Lucey K."/>
            <person name="Ballor N.R."/>
            <person name="Ottesen E."/>
            <person name="Rosenthal R."/>
            <person name="Allen A."/>
            <person name="Leadbetter J.R."/>
            <person name="Paulsen I.T."/>
        </authorList>
    </citation>
    <scope>NUCLEOTIDE SEQUENCE [LARGE SCALE GENOMIC DNA]</scope>
    <source>
        <strain evidence="5">ATCC BAA-887 / DSM 12427 / ZAS-2</strain>
    </source>
</reference>
<evidence type="ECO:0000313" key="4">
    <source>
        <dbReference type="EMBL" id="AEF86798.1"/>
    </source>
</evidence>
<dbReference type="GO" id="GO:0003677">
    <property type="term" value="F:DNA binding"/>
    <property type="evidence" value="ECO:0007669"/>
    <property type="project" value="UniProtKB-KW"/>
</dbReference>
<reference evidence="4 5" key="2">
    <citation type="journal article" date="2011" name="ISME J.">
        <title>RNA-seq reveals cooperative metabolic interactions between two termite-gut spirochete species in co-culture.</title>
        <authorList>
            <person name="Rosenthal A.Z."/>
            <person name="Matson E.G."/>
            <person name="Eldar A."/>
            <person name="Leadbetter J.R."/>
        </authorList>
    </citation>
    <scope>NUCLEOTIDE SEQUENCE [LARGE SCALE GENOMIC DNA]</scope>
    <source>
        <strain evidence="5">ATCC BAA-887 / DSM 12427 / ZAS-2</strain>
    </source>
</reference>
<dbReference type="Proteomes" id="UP000009223">
    <property type="component" value="Chromosome"/>
</dbReference>
<dbReference type="KEGG" id="tpi:TREPR_2010"/>
<evidence type="ECO:0000259" key="3">
    <source>
        <dbReference type="PROSITE" id="PS51898"/>
    </source>
</evidence>
<dbReference type="EMBL" id="CP001843">
    <property type="protein sequence ID" value="AEF86798.1"/>
    <property type="molecule type" value="Genomic_DNA"/>
</dbReference>
<protein>
    <submittedName>
        <fullName evidence="4">Site-specific recombinase, phage integrase family</fullName>
    </submittedName>
</protein>
<feature type="domain" description="Tyr recombinase" evidence="3">
    <location>
        <begin position="200"/>
        <end position="391"/>
    </location>
</feature>
<sequence length="489" mass="55885">MSAIPAKGFTMRVRESYSLYQRKTPAGVVFYYQVYDEAGKRLCGHSTGKTTKTAAREFCNQLLKAGKLLPEKEPVPTFGEFSQGWWDFETCRYTKSRNARNSLTQRYLDTASYNLKQYILPYFEKSRIDLITDVMIDNWLLALVGKGLKKSTANNAYNIFRTMLTYAHRKLRLIPSNPFDLVEKLGSDKNQDDGDDEYQEDMTILTPEEVKLLFPENWETVWSKKLYYVLNMLAACTGMRIGELLGLKAKYVCNGYIYVRKQFDSLGYRNVKTKRPRYITIPAGVEDELRELIAKNGDGFIFVWRPNAPQPISRACVTIEYHRALEKAGIARDVQRKRNLHMHGWRHFFNTFLLTENITDDKVMAMTGHLNKKTKERYTHFDGSKFTDVRAAQEKMLDQKPGMPVPAPLATPTSVGKFPAQIPAPGSMQDGAVNIQVLNVVVPSETGEIGDPMVWLERVDFSAIAEVVNRKKWEECKERNVTENSAGAV</sequence>
<dbReference type="GO" id="GO:0015074">
    <property type="term" value="P:DNA integration"/>
    <property type="evidence" value="ECO:0007669"/>
    <property type="project" value="InterPro"/>
</dbReference>
<dbReference type="Gene3D" id="1.10.443.10">
    <property type="entry name" value="Intergrase catalytic core"/>
    <property type="match status" value="1"/>
</dbReference>
<proteinExistence type="predicted"/>
<dbReference type="Gene3D" id="1.10.150.130">
    <property type="match status" value="1"/>
</dbReference>
<name>F5YJX0_TREPZ</name>
<evidence type="ECO:0000313" key="5">
    <source>
        <dbReference type="Proteomes" id="UP000009223"/>
    </source>
</evidence>
<evidence type="ECO:0000256" key="1">
    <source>
        <dbReference type="ARBA" id="ARBA00023125"/>
    </source>
</evidence>
<dbReference type="PROSITE" id="PS51898">
    <property type="entry name" value="TYR_RECOMBINASE"/>
    <property type="match status" value="1"/>
</dbReference>
<organism evidence="4 5">
    <name type="scientific">Treponema primitia (strain ATCC BAA-887 / DSM 12427 / ZAS-2)</name>
    <dbReference type="NCBI Taxonomy" id="545694"/>
    <lineage>
        <taxon>Bacteria</taxon>
        <taxon>Pseudomonadati</taxon>
        <taxon>Spirochaetota</taxon>
        <taxon>Spirochaetia</taxon>
        <taxon>Spirochaetales</taxon>
        <taxon>Treponemataceae</taxon>
        <taxon>Treponema</taxon>
    </lineage>
</organism>
<dbReference type="InterPro" id="IPR050090">
    <property type="entry name" value="Tyrosine_recombinase_XerCD"/>
</dbReference>
<dbReference type="PANTHER" id="PTHR30349:SF91">
    <property type="entry name" value="INTA PROTEIN"/>
    <property type="match status" value="1"/>
</dbReference>
<accession>F5YJX0</accession>
<evidence type="ECO:0000256" key="2">
    <source>
        <dbReference type="ARBA" id="ARBA00023172"/>
    </source>
</evidence>
<keyword evidence="2" id="KW-0233">DNA recombination</keyword>
<dbReference type="InterPro" id="IPR011010">
    <property type="entry name" value="DNA_brk_join_enz"/>
</dbReference>
<dbReference type="Pfam" id="PF00589">
    <property type="entry name" value="Phage_integrase"/>
    <property type="match status" value="1"/>
</dbReference>
<dbReference type="STRING" id="545694.TREPR_2010"/>
<dbReference type="PANTHER" id="PTHR30349">
    <property type="entry name" value="PHAGE INTEGRASE-RELATED"/>
    <property type="match status" value="1"/>
</dbReference>
<keyword evidence="5" id="KW-1185">Reference proteome</keyword>
<dbReference type="AlphaFoldDB" id="F5YJX0"/>
<dbReference type="InterPro" id="IPR013762">
    <property type="entry name" value="Integrase-like_cat_sf"/>
</dbReference>
<dbReference type="InterPro" id="IPR010998">
    <property type="entry name" value="Integrase_recombinase_N"/>
</dbReference>